<evidence type="ECO:0000256" key="9">
    <source>
        <dbReference type="PIRSR" id="PIRSR000238-1"/>
    </source>
</evidence>
<dbReference type="PANTHER" id="PTHR48105">
    <property type="entry name" value="THIOREDOXIN REDUCTASE 1-RELATED-RELATED"/>
    <property type="match status" value="1"/>
</dbReference>
<evidence type="ECO:0000259" key="11">
    <source>
        <dbReference type="Pfam" id="PF07992"/>
    </source>
</evidence>
<evidence type="ECO:0000256" key="6">
    <source>
        <dbReference type="ARBA" id="ARBA00023027"/>
    </source>
</evidence>
<evidence type="ECO:0000256" key="2">
    <source>
        <dbReference type="ARBA" id="ARBA00011738"/>
    </source>
</evidence>
<dbReference type="Pfam" id="PF13192">
    <property type="entry name" value="Thioredoxin_3"/>
    <property type="match status" value="1"/>
</dbReference>
<dbReference type="RefSeq" id="WP_269308340.1">
    <property type="nucleotide sequence ID" value="NZ_CP098242.1"/>
</dbReference>
<dbReference type="AlphaFoldDB" id="A0A9E9P1Y2"/>
<dbReference type="GO" id="GO:0051287">
    <property type="term" value="F:NAD binding"/>
    <property type="evidence" value="ECO:0007669"/>
    <property type="project" value="InterPro"/>
</dbReference>
<keyword evidence="6" id="KW-0520">NAD</keyword>
<accession>A0A9E9P1Y2</accession>
<protein>
    <submittedName>
        <fullName evidence="13">Alkyl hydroperoxide reductase subunit F</fullName>
    </submittedName>
</protein>
<sequence length="514" mass="55602">MLDKHLKDQLKTYLEKLAQPIEITISTDDSAKSREMLQLLHEIRDLSPHVRVIEKKDDPGRKPAFTMTRPGENTGISFASIPMGHEFTSFVLALLQTGGHPPKADPEVIEQIKNLEGEFHFETFVSLTCQNCPEVVQALNLMAVLNPNISHVMIDGALFPDEAAERHIMGVPTVFLNGRQLSTGRMTVKEILALIDTASTEREVQKISAKAPFDVVVIGGGPAASAAAVYAARKGIRTGLVTENFGGQMLNTTTIENLIALKQTEGVKFSAALEENVIAHGVDIMIPQTATKLIPGKLIEIRMESGATIKSKTVILAPGARFRQLGIEGESQYIGRGVAFCAHCDGPLYKNKQVAVIGGGNAAVEAAIDLAGITEHVTLLARNNRMEADIVLQEKLKKLPNVTIKTDALVFEVTGEHSRVNGLMYRDLTTDMTHNLKLEGIFVQIGQQPATKWLSGIVDLNAHGEIIVDDHARTSVPGVFAAGDATTVPFKQIIIAMGNGATAALSAFDYLLRN</sequence>
<dbReference type="Gene3D" id="3.40.30.80">
    <property type="match status" value="1"/>
</dbReference>
<evidence type="ECO:0000256" key="1">
    <source>
        <dbReference type="ARBA" id="ARBA00009333"/>
    </source>
</evidence>
<dbReference type="GO" id="GO:0000302">
    <property type="term" value="P:response to reactive oxygen species"/>
    <property type="evidence" value="ECO:0007669"/>
    <property type="project" value="InterPro"/>
</dbReference>
<dbReference type="Pfam" id="PF07992">
    <property type="entry name" value="Pyr_redox_2"/>
    <property type="match status" value="1"/>
</dbReference>
<dbReference type="InterPro" id="IPR044142">
    <property type="entry name" value="AhpF_NTD_N"/>
</dbReference>
<dbReference type="PROSITE" id="PS51354">
    <property type="entry name" value="GLUTAREDOXIN_2"/>
    <property type="match status" value="1"/>
</dbReference>
<reference evidence="13" key="1">
    <citation type="journal article" date="2022" name="Front. Microbiol.">
        <title>New perspectives on an old grouping: The genomic and phenotypic variability of Oxalobacter formigenes and the implications for calcium oxalate stone prevention.</title>
        <authorList>
            <person name="Chmiel J.A."/>
            <person name="Carr C."/>
            <person name="Stuivenberg G.A."/>
            <person name="Venema R."/>
            <person name="Chanyi R.M."/>
            <person name="Al K.F."/>
            <person name="Giguere D."/>
            <person name="Say H."/>
            <person name="Akouris P.P."/>
            <person name="Dominguez Romero S.A."/>
            <person name="Kwong A."/>
            <person name="Tai V."/>
            <person name="Koval S.F."/>
            <person name="Razvi H."/>
            <person name="Bjazevic J."/>
            <person name="Burton J.P."/>
        </authorList>
    </citation>
    <scope>NUCLEOTIDE SEQUENCE</scope>
    <source>
        <strain evidence="13">WoOx3</strain>
    </source>
</reference>
<feature type="binding site" evidence="9">
    <location>
        <begin position="214"/>
        <end position="229"/>
    </location>
    <ligand>
        <name>FAD</name>
        <dbReference type="ChEBI" id="CHEBI:57692"/>
    </ligand>
</feature>
<evidence type="ECO:0000256" key="8">
    <source>
        <dbReference type="ARBA" id="ARBA00023284"/>
    </source>
</evidence>
<feature type="domain" description="Thioredoxin-like fold" evidence="12">
    <location>
        <begin position="125"/>
        <end position="195"/>
    </location>
</feature>
<dbReference type="PRINTS" id="PR00368">
    <property type="entry name" value="FADPNR"/>
</dbReference>
<dbReference type="InterPro" id="IPR012336">
    <property type="entry name" value="Thioredoxin-like_fold"/>
</dbReference>
<keyword evidence="8 10" id="KW-0676">Redox-active center</keyword>
<dbReference type="PRINTS" id="PR00469">
    <property type="entry name" value="PNDRDTASEII"/>
</dbReference>
<gene>
    <name evidence="13" type="primary">ahpF</name>
    <name evidence="13" type="ORF">NB640_08735</name>
</gene>
<dbReference type="GO" id="GO:0102039">
    <property type="term" value="F:NADH-dependent peroxiredoxin activity"/>
    <property type="evidence" value="ECO:0007669"/>
    <property type="project" value="InterPro"/>
</dbReference>
<evidence type="ECO:0000256" key="5">
    <source>
        <dbReference type="ARBA" id="ARBA00023002"/>
    </source>
</evidence>
<dbReference type="InterPro" id="IPR012081">
    <property type="entry name" value="Alkyl_hydroperoxide_Rdtase_suF"/>
</dbReference>
<dbReference type="SUPFAM" id="SSF51905">
    <property type="entry name" value="FAD/NAD(P)-binding domain"/>
    <property type="match status" value="1"/>
</dbReference>
<dbReference type="Gene3D" id="3.50.50.60">
    <property type="entry name" value="FAD/NAD(P)-binding domain"/>
    <property type="match status" value="2"/>
</dbReference>
<evidence type="ECO:0000313" key="14">
    <source>
        <dbReference type="Proteomes" id="UP001156215"/>
    </source>
</evidence>
<keyword evidence="14" id="KW-1185">Reference proteome</keyword>
<feature type="disulfide bond" description="Redox-active" evidence="10">
    <location>
        <begin position="341"/>
        <end position="344"/>
    </location>
</feature>
<comment type="subunit">
    <text evidence="2">Homodimer.</text>
</comment>
<keyword evidence="5" id="KW-0560">Oxidoreductase</keyword>
<dbReference type="InterPro" id="IPR023753">
    <property type="entry name" value="FAD/NAD-binding_dom"/>
</dbReference>
<evidence type="ECO:0000256" key="10">
    <source>
        <dbReference type="PIRSR" id="PIRSR000238-2"/>
    </source>
</evidence>
<dbReference type="EMBL" id="CP098242">
    <property type="protein sequence ID" value="WAW09342.1"/>
    <property type="molecule type" value="Genomic_DNA"/>
</dbReference>
<evidence type="ECO:0000256" key="7">
    <source>
        <dbReference type="ARBA" id="ARBA00023157"/>
    </source>
</evidence>
<dbReference type="GO" id="GO:0016668">
    <property type="term" value="F:oxidoreductase activity, acting on a sulfur group of donors, NAD(P) as acceptor"/>
    <property type="evidence" value="ECO:0007669"/>
    <property type="project" value="UniProtKB-ARBA"/>
</dbReference>
<dbReference type="KEGG" id="ovb:NB640_08735"/>
<dbReference type="GO" id="GO:0050660">
    <property type="term" value="F:flavin adenine dinucleotide binding"/>
    <property type="evidence" value="ECO:0007669"/>
    <property type="project" value="InterPro"/>
</dbReference>
<dbReference type="PIRSF" id="PIRSF000238">
    <property type="entry name" value="AhpF"/>
    <property type="match status" value="1"/>
</dbReference>
<feature type="binding site" evidence="9">
    <location>
        <begin position="474"/>
        <end position="484"/>
    </location>
    <ligand>
        <name>FAD</name>
        <dbReference type="ChEBI" id="CHEBI:57692"/>
    </ligand>
</feature>
<comment type="cofactor">
    <cofactor evidence="9">
        <name>FAD</name>
        <dbReference type="ChEBI" id="CHEBI:57692"/>
    </cofactor>
    <text evidence="9">Binds 1 FAD per subunit.</text>
</comment>
<evidence type="ECO:0000256" key="3">
    <source>
        <dbReference type="ARBA" id="ARBA00022630"/>
    </source>
</evidence>
<evidence type="ECO:0000313" key="13">
    <source>
        <dbReference type="EMBL" id="WAW09342.1"/>
    </source>
</evidence>
<dbReference type="NCBIfam" id="TIGR03140">
    <property type="entry name" value="AhpF"/>
    <property type="match status" value="1"/>
</dbReference>
<organism evidence="13 14">
    <name type="scientific">Oxalobacter vibrioformis</name>
    <dbReference type="NCBI Taxonomy" id="933080"/>
    <lineage>
        <taxon>Bacteria</taxon>
        <taxon>Pseudomonadati</taxon>
        <taxon>Pseudomonadota</taxon>
        <taxon>Betaproteobacteria</taxon>
        <taxon>Burkholderiales</taxon>
        <taxon>Oxalobacteraceae</taxon>
        <taxon>Oxalobacter</taxon>
    </lineage>
</organism>
<comment type="similarity">
    <text evidence="1">Belongs to the class-II pyridine nucleotide-disulfide oxidoreductase family.</text>
</comment>
<dbReference type="InterPro" id="IPR036188">
    <property type="entry name" value="FAD/NAD-bd_sf"/>
</dbReference>
<keyword evidence="4 9" id="KW-0274">FAD</keyword>
<proteinExistence type="inferred from homology"/>
<evidence type="ECO:0000259" key="12">
    <source>
        <dbReference type="Pfam" id="PF13192"/>
    </source>
</evidence>
<dbReference type="PROSITE" id="PS00573">
    <property type="entry name" value="PYRIDINE_REDOX_2"/>
    <property type="match status" value="1"/>
</dbReference>
<name>A0A9E9P1Y2_9BURK</name>
<dbReference type="CDD" id="cd03026">
    <property type="entry name" value="AhpF_NTD_C"/>
    <property type="match status" value="1"/>
</dbReference>
<dbReference type="Proteomes" id="UP001156215">
    <property type="component" value="Chromosome"/>
</dbReference>
<dbReference type="InterPro" id="IPR036249">
    <property type="entry name" value="Thioredoxin-like_sf"/>
</dbReference>
<dbReference type="CDD" id="cd02974">
    <property type="entry name" value="AhpF_NTD_N"/>
    <property type="match status" value="1"/>
</dbReference>
<dbReference type="SUPFAM" id="SSF52833">
    <property type="entry name" value="Thioredoxin-like"/>
    <property type="match status" value="2"/>
</dbReference>
<dbReference type="InterPro" id="IPR050097">
    <property type="entry name" value="Ferredoxin-NADP_redctase_2"/>
</dbReference>
<evidence type="ECO:0000256" key="4">
    <source>
        <dbReference type="ARBA" id="ARBA00022827"/>
    </source>
</evidence>
<feature type="domain" description="FAD/NAD(P)-binding" evidence="11">
    <location>
        <begin position="213"/>
        <end position="499"/>
    </location>
</feature>
<dbReference type="InterPro" id="IPR008255">
    <property type="entry name" value="Pyr_nucl-diS_OxRdtase_2_AS"/>
</dbReference>
<keyword evidence="7 10" id="KW-1015">Disulfide bond</keyword>
<dbReference type="InterPro" id="IPR044141">
    <property type="entry name" value="AhpF_NTD_C"/>
</dbReference>
<keyword evidence="3" id="KW-0285">Flavoprotein</keyword>